<dbReference type="PANTHER" id="PTHR11145">
    <property type="entry name" value="BTB/POZ DOMAIN-CONTAINING ADAPTER FOR CUL3-MEDIATED RHOA DEGRADATION PROTEIN FAMILY MEMBER"/>
    <property type="match status" value="1"/>
</dbReference>
<dbReference type="Pfam" id="PF02214">
    <property type="entry name" value="BTB_2"/>
    <property type="match status" value="1"/>
</dbReference>
<keyword evidence="3" id="KW-1185">Reference proteome</keyword>
<dbReference type="eggNOG" id="KOG2716">
    <property type="taxonomic scope" value="Eukaryota"/>
</dbReference>
<dbReference type="HOGENOM" id="CLU_086154_0_0_1"/>
<proteinExistence type="predicted"/>
<dbReference type="InterPro" id="IPR000210">
    <property type="entry name" value="BTB/POZ_dom"/>
</dbReference>
<evidence type="ECO:0000259" key="1">
    <source>
        <dbReference type="PROSITE" id="PS50097"/>
    </source>
</evidence>
<dbReference type="SUPFAM" id="SSF54695">
    <property type="entry name" value="POZ domain"/>
    <property type="match status" value="1"/>
</dbReference>
<dbReference type="InParanoid" id="G0P031"/>
<protein>
    <recommendedName>
        <fullName evidence="1">BTB domain-containing protein</fullName>
    </recommendedName>
</protein>
<name>G0P031_CAEBE</name>
<accession>G0P031</accession>
<evidence type="ECO:0000313" key="3">
    <source>
        <dbReference type="Proteomes" id="UP000008068"/>
    </source>
</evidence>
<dbReference type="EMBL" id="GL379995">
    <property type="protein sequence ID" value="EGT41402.1"/>
    <property type="molecule type" value="Genomic_DNA"/>
</dbReference>
<dbReference type="OrthoDB" id="2333377at2759"/>
<organism evidence="3">
    <name type="scientific">Caenorhabditis brenneri</name>
    <name type="common">Nematode worm</name>
    <dbReference type="NCBI Taxonomy" id="135651"/>
    <lineage>
        <taxon>Eukaryota</taxon>
        <taxon>Metazoa</taxon>
        <taxon>Ecdysozoa</taxon>
        <taxon>Nematoda</taxon>
        <taxon>Chromadorea</taxon>
        <taxon>Rhabditida</taxon>
        <taxon>Rhabditina</taxon>
        <taxon>Rhabditomorpha</taxon>
        <taxon>Rhabditoidea</taxon>
        <taxon>Rhabditidae</taxon>
        <taxon>Peloderinae</taxon>
        <taxon>Caenorhabditis</taxon>
    </lineage>
</organism>
<dbReference type="Gene3D" id="3.30.710.10">
    <property type="entry name" value="Potassium Channel Kv1.1, Chain A"/>
    <property type="match status" value="1"/>
</dbReference>
<evidence type="ECO:0000313" key="2">
    <source>
        <dbReference type="EMBL" id="EGT41402.1"/>
    </source>
</evidence>
<dbReference type="Proteomes" id="UP000008068">
    <property type="component" value="Unassembled WGS sequence"/>
</dbReference>
<reference evidence="3" key="1">
    <citation type="submission" date="2011-07" db="EMBL/GenBank/DDBJ databases">
        <authorList>
            <consortium name="Caenorhabditis brenneri Sequencing and Analysis Consortium"/>
            <person name="Wilson R.K."/>
        </authorList>
    </citation>
    <scope>NUCLEOTIDE SEQUENCE [LARGE SCALE GENOMIC DNA]</scope>
    <source>
        <strain evidence="3">PB2801</strain>
    </source>
</reference>
<dbReference type="PANTHER" id="PTHR11145:SF19">
    <property type="entry name" value="BTB DOMAIN-CONTAINING PROTEIN-RELATED"/>
    <property type="match status" value="1"/>
</dbReference>
<sequence>MCSPDDTIKLNVGGSSVFQSTHSTLTRFNGYFKILLGAKVPVEKSRFGYIFIDRDPTHFRLVLNFMRDGDVDLPDSSQEIREVLREAQFYRLDGLVKNCQVKLQNFEIKIEKKLPVLESYDQVLQVITNPEKPVIIIYFPHGPDGTIDVPFNPTEFIKRSQKDSDIYFKRIEYNTPLPHNSFAFWQWRIYYKDKSYQHGKSSLDFGKKLDEAVAHFKKNL</sequence>
<gene>
    <name evidence="2" type="ORF">CAEBREN_02698</name>
</gene>
<dbReference type="InterPro" id="IPR011333">
    <property type="entry name" value="SKP1/BTB/POZ_sf"/>
</dbReference>
<feature type="domain" description="BTB" evidence="1">
    <location>
        <begin position="6"/>
        <end position="75"/>
    </location>
</feature>
<dbReference type="OMA" id="YFKRIEY"/>
<dbReference type="STRING" id="135651.G0P031"/>
<dbReference type="InterPro" id="IPR045068">
    <property type="entry name" value="BACURD1-3"/>
</dbReference>
<dbReference type="InterPro" id="IPR003131">
    <property type="entry name" value="T1-type_BTB"/>
</dbReference>
<dbReference type="AlphaFoldDB" id="G0P031"/>
<dbReference type="GO" id="GO:0051260">
    <property type="term" value="P:protein homooligomerization"/>
    <property type="evidence" value="ECO:0007669"/>
    <property type="project" value="InterPro"/>
</dbReference>
<dbReference type="SMART" id="SM00225">
    <property type="entry name" value="BTB"/>
    <property type="match status" value="1"/>
</dbReference>
<dbReference type="PROSITE" id="PS50097">
    <property type="entry name" value="BTB"/>
    <property type="match status" value="1"/>
</dbReference>